<sequence>MNQFLRTIRFDKIYSELEDKDTFDSTGVKVIGRNNTVFNEMLEYDKTYCLIPCTFNELDLDDIEKIKSICGFKQIFYDNINIFNSEKIYHVSTLSELGKGLKTYSEIFSKCSKENNGFEYCRKFKEFLNLYNLDNLHIKTSESFDYQFGDDNREKCPLQIKF</sequence>
<accession>A0A1A8XFD0</accession>
<evidence type="ECO:0000313" key="2">
    <source>
        <dbReference type="Proteomes" id="UP000078546"/>
    </source>
</evidence>
<gene>
    <name evidence="1" type="ORF">POVCU1_078620</name>
</gene>
<dbReference type="EMBL" id="FLQV01003550">
    <property type="protein sequence ID" value="SBT02591.1"/>
    <property type="molecule type" value="Genomic_DNA"/>
</dbReference>
<proteinExistence type="predicted"/>
<dbReference type="AlphaFoldDB" id="A0A1A8XFD0"/>
<protein>
    <submittedName>
        <fullName evidence="1">Unspecified product</fullName>
    </submittedName>
</protein>
<name>A0A1A8XFD0_PLAOA</name>
<dbReference type="Proteomes" id="UP000078546">
    <property type="component" value="Unassembled WGS sequence"/>
</dbReference>
<organism evidence="1 2">
    <name type="scientific">Plasmodium ovale curtisi</name>
    <dbReference type="NCBI Taxonomy" id="864141"/>
    <lineage>
        <taxon>Eukaryota</taxon>
        <taxon>Sar</taxon>
        <taxon>Alveolata</taxon>
        <taxon>Apicomplexa</taxon>
        <taxon>Aconoidasida</taxon>
        <taxon>Haemosporida</taxon>
        <taxon>Plasmodiidae</taxon>
        <taxon>Plasmodium</taxon>
        <taxon>Plasmodium (Plasmodium)</taxon>
    </lineage>
</organism>
<evidence type="ECO:0000313" key="1">
    <source>
        <dbReference type="EMBL" id="SBT02591.1"/>
    </source>
</evidence>
<reference evidence="2" key="1">
    <citation type="submission" date="2016-05" db="EMBL/GenBank/DDBJ databases">
        <authorList>
            <person name="Naeem Raeece"/>
        </authorList>
    </citation>
    <scope>NUCLEOTIDE SEQUENCE [LARGE SCALE GENOMIC DNA]</scope>
</reference>